<dbReference type="EMBL" id="JAEPRJ010000001">
    <property type="protein sequence ID" value="MBK5898489.1"/>
    <property type="molecule type" value="Genomic_DNA"/>
</dbReference>
<sequence>MQRKVDLRKTGILVLSLVFMLLQVLKPEIVSAKTQKILTGHYLLIDGNYYRLDGETSRESKSITKTSAEDWDKKTTIQKDVTSWNIVTDGKILYYSKDKAGKGVIYKMNIKSKKATKVLTGKDYVLLGGTNKYLYIGKTIDAFYAKYIDKVYIYNIKTKKMKERKFGTQLMKFEVKNNRVMVGGAHSDTSNALMEVMTDTGKSIFKLQAVDGMLLWKGLVYEQEYYVNNEQRFRYYECDMNGKSKTKIEYRDYEVYFNHPHLTYDE</sequence>
<dbReference type="Proteomes" id="UP000604730">
    <property type="component" value="Unassembled WGS sequence"/>
</dbReference>
<name>A0ABS1J2X1_9FIRM</name>
<evidence type="ECO:0008006" key="3">
    <source>
        <dbReference type="Google" id="ProtNLM"/>
    </source>
</evidence>
<accession>A0ABS1J2X1</accession>
<keyword evidence="2" id="KW-1185">Reference proteome</keyword>
<reference evidence="1 2" key="1">
    <citation type="submission" date="2021-01" db="EMBL/GenBank/DDBJ databases">
        <title>Isolation and description of Catonella massiliensis sp. nov., a novel Catonella species, isolated from a stable periodontitis subject.</title>
        <authorList>
            <person name="Antezack A."/>
            <person name="Boxberger M."/>
            <person name="La Scola B."/>
            <person name="Monnet-Corti V."/>
        </authorList>
    </citation>
    <scope>NUCLEOTIDE SEQUENCE [LARGE SCALE GENOMIC DNA]</scope>
    <source>
        <strain evidence="1 2">Marseille-Q4567</strain>
    </source>
</reference>
<evidence type="ECO:0000313" key="2">
    <source>
        <dbReference type="Proteomes" id="UP000604730"/>
    </source>
</evidence>
<dbReference type="SUPFAM" id="SSF69304">
    <property type="entry name" value="Tricorn protease N-terminal domain"/>
    <property type="match status" value="1"/>
</dbReference>
<organism evidence="1 2">
    <name type="scientific">Catonella massiliensis</name>
    <dbReference type="NCBI Taxonomy" id="2799636"/>
    <lineage>
        <taxon>Bacteria</taxon>
        <taxon>Bacillati</taxon>
        <taxon>Bacillota</taxon>
        <taxon>Clostridia</taxon>
        <taxon>Lachnospirales</taxon>
        <taxon>Lachnospiraceae</taxon>
        <taxon>Catonella</taxon>
    </lineage>
</organism>
<dbReference type="RefSeq" id="WP_208429903.1">
    <property type="nucleotide sequence ID" value="NZ_JAEPRJ010000001.1"/>
</dbReference>
<gene>
    <name evidence="1" type="ORF">JJN12_11960</name>
</gene>
<evidence type="ECO:0000313" key="1">
    <source>
        <dbReference type="EMBL" id="MBK5898489.1"/>
    </source>
</evidence>
<proteinExistence type="predicted"/>
<protein>
    <recommendedName>
        <fullName evidence="3">DUF5050 domain-containing protein</fullName>
    </recommendedName>
</protein>
<comment type="caution">
    <text evidence="1">The sequence shown here is derived from an EMBL/GenBank/DDBJ whole genome shotgun (WGS) entry which is preliminary data.</text>
</comment>